<dbReference type="CDD" id="cd09272">
    <property type="entry name" value="RNase_HI_RT_Ty1"/>
    <property type="match status" value="1"/>
</dbReference>
<feature type="compositionally biased region" description="Basic and acidic residues" evidence="3">
    <location>
        <begin position="445"/>
        <end position="459"/>
    </location>
</feature>
<comment type="subcellular location">
    <subcellularLocation>
        <location evidence="1">Mitochondrion</location>
    </subcellularLocation>
</comment>
<feature type="domain" description="Retroviral polymerase SH3-like" evidence="5">
    <location>
        <begin position="325"/>
        <end position="388"/>
    </location>
</feature>
<gene>
    <name evidence="6" type="ORF">BN851_0114120</name>
</gene>
<evidence type="ECO:0000256" key="3">
    <source>
        <dbReference type="SAM" id="MobiDB-lite"/>
    </source>
</evidence>
<evidence type="ECO:0000256" key="2">
    <source>
        <dbReference type="ARBA" id="ARBA00023128"/>
    </source>
</evidence>
<name>A0A090MDR8_9HYPO</name>
<proteinExistence type="predicted"/>
<dbReference type="PANTHER" id="PTHR11439">
    <property type="entry name" value="GAG-POL-RELATED RETROTRANSPOSON"/>
    <property type="match status" value="1"/>
</dbReference>
<feature type="compositionally biased region" description="Basic and acidic residues" evidence="3">
    <location>
        <begin position="575"/>
        <end position="591"/>
    </location>
</feature>
<dbReference type="InterPro" id="IPR013103">
    <property type="entry name" value="RVT_2"/>
</dbReference>
<dbReference type="Pfam" id="PF07727">
    <property type="entry name" value="RVT_2"/>
    <property type="match status" value="1"/>
</dbReference>
<accession>A0A090MDR8</accession>
<sequence length="1163" mass="132194">MAGVKAAYLVMHNVIAAFNCAPYPLKHSAILDSGSTIHIFNEVCRFLDYRPAPFGDFVYAGDSPVAIHGLRDVAHCINFACNIVSYRQLRKRGYYWDTKGNNNHICRKDDSILCTLTDHFDQYVLEYVDKSTTAAAFLAKRKQYDSWTKRPPRSGNENLWHLRLGHPGPEALRHLVGQSRGVRIRGISTVECDACGMAKVKRQVRRQRRVLPEKAGIRLAIDFHDVSGDPGYTSAMLVTDRYSGYIWDYYLPDRTAPTLISVLEQLLRTLERQLQCRPEVVECDNEIPDSHQTPYERFYTYFAFRDGVVVTERKPDQTHLRVYGCKAFAMTTDALKKKNRRQRLNPRGWIGYLVGYNSTYIYRVWNPLTNKVISTRDVIFNEKETFSGDIQHLRDDMRELSEEELIQRLTEAEVPQGSCINLDALTQEEDEELSALPEGLAFEREVARDRNREEPDGTDHPYTSARFAPYLTPETCPLQPAALLVAAIREPPARKEGEDPPQLRAAKMVYVLPSAGTSPGRDGANGAPRVISAPISCWEAAFTAGRLASVKGTWDGKVVSKRNLVKQASSAGCHPDSREPKSIGKRGESTKLMDPPNNKTQSAKLTDLGNGQRRIHRRDMPVLPKTHKGLKNHPLGDLFLEAEKTHLHSHKEMRSWREVHRNEATGKELLDCMWVYMYKFDKHGWFTKCKARLVVRGDQQAKSSHEDTYASTLAGRSFRTLMAIAARFDLELLQYDVVNAFVNAELKQDVYMRMPGGYRKPGLILKLQRALYGLRQLPLLWQKELTSTLTSLGFKPVPHEPCCLLKGGIMIFFYVDDLIVAYEKMNQDMVDWAIGKLREIYQLSGGDTLQWFLGIEVIRDRNQHLIWLSQSSFVDKVINHFRIQGGKNSPIPMTAKELFPNEERASAASIQQYQRKTGSVLYLAVITRPDIAFAVSRLCRFNMNPSEEHHEAVNHLLRYLRNTRTLALQLGGTDTFDVYSDASFADNTIDRKSSQAYVMKLFGGTIGWRANKQDTVTTSTTEAELLALAQAAKESMFISRLITELGVTLDDSRITIQCDNAQTIRLINADVALLQTKLRHVDIYNHWLRQEALANRISVRHTPTTEMIADGLTKALPAQQFQKFVTQVGLVDIKDRIQERRFKELTAEDFIRAEEQLDGGRAE</sequence>
<feature type="domain" description="Reverse transcriptase Ty1/copia-type" evidence="4">
    <location>
        <begin position="669"/>
        <end position="894"/>
    </location>
</feature>
<dbReference type="Pfam" id="PF25597">
    <property type="entry name" value="SH3_retrovirus"/>
    <property type="match status" value="1"/>
</dbReference>
<evidence type="ECO:0000259" key="5">
    <source>
        <dbReference type="Pfam" id="PF25597"/>
    </source>
</evidence>
<reference evidence="6" key="1">
    <citation type="submission" date="2013-05" db="EMBL/GenBank/DDBJ databases">
        <title>Draft genome sequences of six wheat associated Fusarium spp. isolates.</title>
        <authorList>
            <person name="Moolhuijzen P.M."/>
            <person name="Manners J.M."/>
            <person name="Wilcox S."/>
            <person name="Bellgard M.I."/>
            <person name="Gardiner D.M."/>
        </authorList>
    </citation>
    <scope>NUCLEOTIDE SEQUENCE</scope>
    <source>
        <strain evidence="6">CS5907</strain>
    </source>
</reference>
<comment type="caution">
    <text evidence="6">The sequence shown here is derived from an EMBL/GenBank/DDBJ whole genome shotgun (WGS) entry which is preliminary data.</text>
</comment>
<dbReference type="GO" id="GO:0005739">
    <property type="term" value="C:mitochondrion"/>
    <property type="evidence" value="ECO:0007669"/>
    <property type="project" value="UniProtKB-SubCell"/>
</dbReference>
<evidence type="ECO:0000313" key="6">
    <source>
        <dbReference type="EMBL" id="CEG03805.1"/>
    </source>
</evidence>
<feature type="region of interest" description="Disordered" evidence="3">
    <location>
        <begin position="445"/>
        <end position="464"/>
    </location>
</feature>
<feature type="region of interest" description="Disordered" evidence="3">
    <location>
        <begin position="566"/>
        <end position="615"/>
    </location>
</feature>
<evidence type="ECO:0000256" key="1">
    <source>
        <dbReference type="ARBA" id="ARBA00004173"/>
    </source>
</evidence>
<dbReference type="InterPro" id="IPR057670">
    <property type="entry name" value="SH3_retrovirus"/>
</dbReference>
<keyword evidence="2" id="KW-0496">Mitochondrion</keyword>
<dbReference type="SUPFAM" id="SSF56672">
    <property type="entry name" value="DNA/RNA polymerases"/>
    <property type="match status" value="1"/>
</dbReference>
<organism evidence="6">
    <name type="scientific">Fusarium acuminatum CS5907</name>
    <dbReference type="NCBI Taxonomy" id="1318461"/>
    <lineage>
        <taxon>Eukaryota</taxon>
        <taxon>Fungi</taxon>
        <taxon>Dikarya</taxon>
        <taxon>Ascomycota</taxon>
        <taxon>Pezizomycotina</taxon>
        <taxon>Sordariomycetes</taxon>
        <taxon>Hypocreomycetidae</taxon>
        <taxon>Hypocreales</taxon>
        <taxon>Nectriaceae</taxon>
        <taxon>Fusarium</taxon>
        <taxon>Fusarium tricinctum species complex</taxon>
    </lineage>
</organism>
<dbReference type="InterPro" id="IPR043502">
    <property type="entry name" value="DNA/RNA_pol_sf"/>
</dbReference>
<dbReference type="EMBL" id="CBMG010002482">
    <property type="protein sequence ID" value="CEG03805.1"/>
    <property type="molecule type" value="Genomic_DNA"/>
</dbReference>
<protein>
    <submittedName>
        <fullName evidence="6">WGS project CBMG000000000 data, contig CS5907-c002494</fullName>
    </submittedName>
</protein>
<dbReference type="AlphaFoldDB" id="A0A090MDR8"/>
<evidence type="ECO:0000259" key="4">
    <source>
        <dbReference type="Pfam" id="PF07727"/>
    </source>
</evidence>